<dbReference type="InterPro" id="IPR013604">
    <property type="entry name" value="7TM_chemorcpt"/>
</dbReference>
<name>A0A195AU57_9HYME</name>
<gene>
    <name evidence="9" type="ORF">ALC53_13988</name>
</gene>
<reference evidence="9 10" key="1">
    <citation type="submission" date="2015-09" db="EMBL/GenBank/DDBJ databases">
        <title>Atta colombica WGS genome.</title>
        <authorList>
            <person name="Nygaard S."/>
            <person name="Hu H."/>
            <person name="Boomsma J."/>
            <person name="Zhang G."/>
        </authorList>
    </citation>
    <scope>NUCLEOTIDE SEQUENCE [LARGE SCALE GENOMIC DNA]</scope>
    <source>
        <strain evidence="9">Treedump-2</strain>
        <tissue evidence="9">Whole body</tissue>
    </source>
</reference>
<dbReference type="GO" id="GO:0050909">
    <property type="term" value="P:sensory perception of taste"/>
    <property type="evidence" value="ECO:0007669"/>
    <property type="project" value="InterPro"/>
</dbReference>
<evidence type="ECO:0000313" key="9">
    <source>
        <dbReference type="EMBL" id="KYM75560.1"/>
    </source>
</evidence>
<keyword evidence="4 8" id="KW-1133">Transmembrane helix</keyword>
<dbReference type="GO" id="GO:0007165">
    <property type="term" value="P:signal transduction"/>
    <property type="evidence" value="ECO:0007669"/>
    <property type="project" value="UniProtKB-KW"/>
</dbReference>
<dbReference type="GO" id="GO:0030425">
    <property type="term" value="C:dendrite"/>
    <property type="evidence" value="ECO:0007669"/>
    <property type="project" value="TreeGrafter"/>
</dbReference>
<dbReference type="Proteomes" id="UP000078540">
    <property type="component" value="Unassembled WGS sequence"/>
</dbReference>
<proteinExistence type="predicted"/>
<dbReference type="PANTHER" id="PTHR21143">
    <property type="entry name" value="INVERTEBRATE GUSTATORY RECEPTOR"/>
    <property type="match status" value="1"/>
</dbReference>
<evidence type="ECO:0000313" key="10">
    <source>
        <dbReference type="Proteomes" id="UP000078540"/>
    </source>
</evidence>
<evidence type="ECO:0000256" key="5">
    <source>
        <dbReference type="ARBA" id="ARBA00023136"/>
    </source>
</evidence>
<evidence type="ECO:0000256" key="7">
    <source>
        <dbReference type="ARBA" id="ARBA00023224"/>
    </source>
</evidence>
<accession>A0A195AU57</accession>
<comment type="subcellular location">
    <subcellularLocation>
        <location evidence="1">Cell membrane</location>
        <topology evidence="1">Multi-pass membrane protein</topology>
    </subcellularLocation>
</comment>
<feature type="transmembrane region" description="Helical" evidence="8">
    <location>
        <begin position="61"/>
        <end position="82"/>
    </location>
</feature>
<keyword evidence="3 8" id="KW-0812">Transmembrane</keyword>
<dbReference type="STRING" id="520822.A0A195AU57"/>
<dbReference type="Pfam" id="PF08395">
    <property type="entry name" value="7tm_7"/>
    <property type="match status" value="1"/>
</dbReference>
<dbReference type="AlphaFoldDB" id="A0A195AU57"/>
<evidence type="ECO:0000256" key="1">
    <source>
        <dbReference type="ARBA" id="ARBA00004651"/>
    </source>
</evidence>
<dbReference type="PANTHER" id="PTHR21143:SF104">
    <property type="entry name" value="GUSTATORY RECEPTOR 8A-RELATED"/>
    <property type="match status" value="1"/>
</dbReference>
<dbReference type="GO" id="GO:0043025">
    <property type="term" value="C:neuronal cell body"/>
    <property type="evidence" value="ECO:0007669"/>
    <property type="project" value="TreeGrafter"/>
</dbReference>
<protein>
    <submittedName>
        <fullName evidence="9">Putative gustatory receptor 28b</fullName>
    </submittedName>
</protein>
<keyword evidence="6 9" id="KW-0675">Receptor</keyword>
<evidence type="ECO:0000256" key="6">
    <source>
        <dbReference type="ARBA" id="ARBA00023170"/>
    </source>
</evidence>
<sequence length="104" mass="11942">MMLLVWACETGKNQAREISTTVHDLLNNIKDEEIKNELQLFSLQILHHKNTFLAKGFTIDAALLTAIMGKITTYLLITIQFLNMSHSCDRKIAINVTQFNYRDT</sequence>
<dbReference type="GO" id="GO:0008049">
    <property type="term" value="P:male courtship behavior"/>
    <property type="evidence" value="ECO:0007669"/>
    <property type="project" value="TreeGrafter"/>
</dbReference>
<evidence type="ECO:0000256" key="4">
    <source>
        <dbReference type="ARBA" id="ARBA00022989"/>
    </source>
</evidence>
<dbReference type="GO" id="GO:0030424">
    <property type="term" value="C:axon"/>
    <property type="evidence" value="ECO:0007669"/>
    <property type="project" value="TreeGrafter"/>
</dbReference>
<organism evidence="9 10">
    <name type="scientific">Atta colombica</name>
    <dbReference type="NCBI Taxonomy" id="520822"/>
    <lineage>
        <taxon>Eukaryota</taxon>
        <taxon>Metazoa</taxon>
        <taxon>Ecdysozoa</taxon>
        <taxon>Arthropoda</taxon>
        <taxon>Hexapoda</taxon>
        <taxon>Insecta</taxon>
        <taxon>Pterygota</taxon>
        <taxon>Neoptera</taxon>
        <taxon>Endopterygota</taxon>
        <taxon>Hymenoptera</taxon>
        <taxon>Apocrita</taxon>
        <taxon>Aculeata</taxon>
        <taxon>Formicoidea</taxon>
        <taxon>Formicidae</taxon>
        <taxon>Myrmicinae</taxon>
        <taxon>Atta</taxon>
    </lineage>
</organism>
<keyword evidence="10" id="KW-1185">Reference proteome</keyword>
<evidence type="ECO:0000256" key="2">
    <source>
        <dbReference type="ARBA" id="ARBA00022475"/>
    </source>
</evidence>
<keyword evidence="7" id="KW-0807">Transducer</keyword>
<evidence type="ECO:0000256" key="3">
    <source>
        <dbReference type="ARBA" id="ARBA00022692"/>
    </source>
</evidence>
<evidence type="ECO:0000256" key="8">
    <source>
        <dbReference type="SAM" id="Phobius"/>
    </source>
</evidence>
<keyword evidence="2" id="KW-1003">Cell membrane</keyword>
<dbReference type="GO" id="GO:0005886">
    <property type="term" value="C:plasma membrane"/>
    <property type="evidence" value="ECO:0007669"/>
    <property type="project" value="UniProtKB-SubCell"/>
</dbReference>
<dbReference type="EMBL" id="KQ976741">
    <property type="protein sequence ID" value="KYM75560.1"/>
    <property type="molecule type" value="Genomic_DNA"/>
</dbReference>
<keyword evidence="5 8" id="KW-0472">Membrane</keyword>
<dbReference type="GO" id="GO:0007635">
    <property type="term" value="P:chemosensory behavior"/>
    <property type="evidence" value="ECO:0007669"/>
    <property type="project" value="TreeGrafter"/>
</dbReference>